<evidence type="ECO:0000313" key="1">
    <source>
        <dbReference type="EMBL" id="OPJ76515.1"/>
    </source>
</evidence>
<reference evidence="1 2" key="1">
    <citation type="submission" date="2016-02" db="EMBL/GenBank/DDBJ databases">
        <title>Band-tailed pigeon sequencing and assembly.</title>
        <authorList>
            <person name="Soares A.E."/>
            <person name="Novak B.J."/>
            <person name="Rice E.S."/>
            <person name="O'Connell B."/>
            <person name="Chang D."/>
            <person name="Weber S."/>
            <person name="Shapiro B."/>
        </authorList>
    </citation>
    <scope>NUCLEOTIDE SEQUENCE [LARGE SCALE GENOMIC DNA]</scope>
    <source>
        <strain evidence="1">BTP2013</strain>
        <tissue evidence="1">Blood</tissue>
    </source>
</reference>
<gene>
    <name evidence="1" type="ORF">AV530_016183</name>
</gene>
<name>A0A1V4JWQ9_PATFA</name>
<sequence>METYLKPAYYATDGLIKWYNINGIYFMDLSSAKVLNENCSGELRKVLTTLYLTENLKKTGKIPVFSEMQNQEHRQHRCLLEVEDPCPSFTALQKSGLDTTCEEWSVYEKQLSSTFRITEVTPCSVETELAPSL</sequence>
<keyword evidence="2" id="KW-1185">Reference proteome</keyword>
<dbReference type="EMBL" id="LSYS01005643">
    <property type="protein sequence ID" value="OPJ76515.1"/>
    <property type="molecule type" value="Genomic_DNA"/>
</dbReference>
<proteinExistence type="predicted"/>
<evidence type="ECO:0000313" key="2">
    <source>
        <dbReference type="Proteomes" id="UP000190648"/>
    </source>
</evidence>
<comment type="caution">
    <text evidence="1">The sequence shown here is derived from an EMBL/GenBank/DDBJ whole genome shotgun (WGS) entry which is preliminary data.</text>
</comment>
<protein>
    <submittedName>
        <fullName evidence="1">Uncharacterized protein</fullName>
    </submittedName>
</protein>
<dbReference type="Proteomes" id="UP000190648">
    <property type="component" value="Unassembled WGS sequence"/>
</dbReference>
<organism evidence="1 2">
    <name type="scientific">Patagioenas fasciata monilis</name>
    <dbReference type="NCBI Taxonomy" id="372326"/>
    <lineage>
        <taxon>Eukaryota</taxon>
        <taxon>Metazoa</taxon>
        <taxon>Chordata</taxon>
        <taxon>Craniata</taxon>
        <taxon>Vertebrata</taxon>
        <taxon>Euteleostomi</taxon>
        <taxon>Archelosauria</taxon>
        <taxon>Archosauria</taxon>
        <taxon>Dinosauria</taxon>
        <taxon>Saurischia</taxon>
        <taxon>Theropoda</taxon>
        <taxon>Coelurosauria</taxon>
        <taxon>Aves</taxon>
        <taxon>Neognathae</taxon>
        <taxon>Neoaves</taxon>
        <taxon>Columbimorphae</taxon>
        <taxon>Columbiformes</taxon>
        <taxon>Columbidae</taxon>
        <taxon>Patagioenas</taxon>
    </lineage>
</organism>
<dbReference type="AlphaFoldDB" id="A0A1V4JWQ9"/>
<accession>A0A1V4JWQ9</accession>